<dbReference type="Pfam" id="PF04082">
    <property type="entry name" value="Fungal_trans"/>
    <property type="match status" value="1"/>
</dbReference>
<feature type="non-terminal residue" evidence="4">
    <location>
        <position position="1"/>
    </location>
</feature>
<dbReference type="Proteomes" id="UP001437256">
    <property type="component" value="Unassembled WGS sequence"/>
</dbReference>
<sequence length="433" mass="48756">LGLHRESSRMKHIPEEHEKRRYIFWELLNLDCRMSLSLGRPPSICLAHVDIKPPAYDAQGMYVPKEEILCRSHEFFYLLPVISLIALSPDHEWKNSFFIKCLTPALETIISVKPLEYSATLALDARIRDFAVPELLDDRAGNPAPKRFLAMQRALLSTGRDIVLLQLHRRYFIQTMSSPVSFELQHNYAPSVLATYLSASSIITAVETLFECEAQLSARFLCFWFNSFSAAVTLALLVSRAPACPIAPCALNDLDKVCRLFRQAGKILPFSGKASPYIHALTEKASGNYMEWRKQVGVEQIGNSSQLRLGELGSGPPPSFSNAHFSLRQQFERLKVETPHVPQFTPVHSGSTGGAVDHLLPASNRVWLPDIYNFNSVGLGVEDRYRPEEVEYADAPDNPFMPSEPRVNGVHSFNFDHGALMTDLEETSFMAWF</sequence>
<evidence type="ECO:0000256" key="2">
    <source>
        <dbReference type="ARBA" id="ARBA00023242"/>
    </source>
</evidence>
<dbReference type="PANTHER" id="PTHR31001:SF56">
    <property type="entry name" value="ZN(2)-C6 FUNGAL-TYPE DOMAIN-CONTAINING PROTEIN"/>
    <property type="match status" value="1"/>
</dbReference>
<evidence type="ECO:0000256" key="1">
    <source>
        <dbReference type="ARBA" id="ARBA00004123"/>
    </source>
</evidence>
<comment type="caution">
    <text evidence="4">The sequence shown here is derived from an EMBL/GenBank/DDBJ whole genome shotgun (WGS) entry which is preliminary data.</text>
</comment>
<evidence type="ECO:0000313" key="5">
    <source>
        <dbReference type="Proteomes" id="UP001437256"/>
    </source>
</evidence>
<dbReference type="PANTHER" id="PTHR31001">
    <property type="entry name" value="UNCHARACTERIZED TRANSCRIPTIONAL REGULATORY PROTEIN"/>
    <property type="match status" value="1"/>
</dbReference>
<accession>A0ABR3A8P0</accession>
<keyword evidence="5" id="KW-1185">Reference proteome</keyword>
<dbReference type="CDD" id="cd12148">
    <property type="entry name" value="fungal_TF_MHR"/>
    <property type="match status" value="1"/>
</dbReference>
<name>A0ABR3A8P0_9AGAR</name>
<organism evidence="4 5">
    <name type="scientific">Marasmius tenuissimus</name>
    <dbReference type="NCBI Taxonomy" id="585030"/>
    <lineage>
        <taxon>Eukaryota</taxon>
        <taxon>Fungi</taxon>
        <taxon>Dikarya</taxon>
        <taxon>Basidiomycota</taxon>
        <taxon>Agaricomycotina</taxon>
        <taxon>Agaricomycetes</taxon>
        <taxon>Agaricomycetidae</taxon>
        <taxon>Agaricales</taxon>
        <taxon>Marasmiineae</taxon>
        <taxon>Marasmiaceae</taxon>
        <taxon>Marasmius</taxon>
    </lineage>
</organism>
<dbReference type="EMBL" id="JBBXMP010000010">
    <property type="protein sequence ID" value="KAL0069880.1"/>
    <property type="molecule type" value="Genomic_DNA"/>
</dbReference>
<dbReference type="InterPro" id="IPR007219">
    <property type="entry name" value="XnlR_reg_dom"/>
</dbReference>
<dbReference type="InterPro" id="IPR050613">
    <property type="entry name" value="Sec_Metabolite_Reg"/>
</dbReference>
<protein>
    <recommendedName>
        <fullName evidence="3">Xylanolytic transcriptional activator regulatory domain-containing protein</fullName>
    </recommendedName>
</protein>
<gene>
    <name evidence="4" type="ORF">AAF712_003150</name>
</gene>
<keyword evidence="2" id="KW-0539">Nucleus</keyword>
<evidence type="ECO:0000259" key="3">
    <source>
        <dbReference type="Pfam" id="PF04082"/>
    </source>
</evidence>
<comment type="subcellular location">
    <subcellularLocation>
        <location evidence="1">Nucleus</location>
    </subcellularLocation>
</comment>
<proteinExistence type="predicted"/>
<reference evidence="4 5" key="1">
    <citation type="submission" date="2024-05" db="EMBL/GenBank/DDBJ databases">
        <title>A draft genome resource for the thread blight pathogen Marasmius tenuissimus strain MS-2.</title>
        <authorList>
            <person name="Yulfo-Soto G.E."/>
            <person name="Baruah I.K."/>
            <person name="Amoako-Attah I."/>
            <person name="Bukari Y."/>
            <person name="Meinhardt L.W."/>
            <person name="Bailey B.A."/>
            <person name="Cohen S.P."/>
        </authorList>
    </citation>
    <scope>NUCLEOTIDE SEQUENCE [LARGE SCALE GENOMIC DNA]</scope>
    <source>
        <strain evidence="4 5">MS-2</strain>
    </source>
</reference>
<evidence type="ECO:0000313" key="4">
    <source>
        <dbReference type="EMBL" id="KAL0069880.1"/>
    </source>
</evidence>
<feature type="domain" description="Xylanolytic transcriptional activator regulatory" evidence="3">
    <location>
        <begin position="1"/>
        <end position="56"/>
    </location>
</feature>